<evidence type="ECO:0000259" key="3">
    <source>
        <dbReference type="PROSITE" id="PS50405"/>
    </source>
</evidence>
<dbReference type="Gene3D" id="1.20.1050.10">
    <property type="match status" value="1"/>
</dbReference>
<sequence length="273" mass="31166">MASSRDPVPQPKIKLYWLNESRAQRFVWLLEELGLEYEVEVFRRDRDMFAPPELQKIHPLGKSPILRLILSDSTTTPSKETQLILTESGFIAQYLCEHFARDRPLLPKRYREGQEGKVGGETEEWMRYQYFLHYAEGSLMPPMLVELILSILKSPKIPFIIRPITSGVADKIIAAFLVPNLSRHLVFLESQLETSPNNGSYLCGAHLTAADILMSFPLLIAKHRAGSLSAGKGEPKLADKYPKLWAYLQRLQEEPGYMRAEAKINELEKRGKS</sequence>
<dbReference type="SFLD" id="SFLDG00358">
    <property type="entry name" value="Main_(cytGST)"/>
    <property type="match status" value="1"/>
</dbReference>
<dbReference type="Pfam" id="PF13409">
    <property type="entry name" value="GST_N_2"/>
    <property type="match status" value="1"/>
</dbReference>
<dbReference type="PANTHER" id="PTHR44051:SF9">
    <property type="entry name" value="GLUTATHIONE S-TRANSFERASE 1"/>
    <property type="match status" value="1"/>
</dbReference>
<keyword evidence="4" id="KW-0808">Transferase</keyword>
<evidence type="ECO:0000313" key="5">
    <source>
        <dbReference type="Proteomes" id="UP001628179"/>
    </source>
</evidence>
<dbReference type="InterPro" id="IPR010987">
    <property type="entry name" value="Glutathione-S-Trfase_C-like"/>
</dbReference>
<dbReference type="Gene3D" id="3.40.30.10">
    <property type="entry name" value="Glutaredoxin"/>
    <property type="match status" value="1"/>
</dbReference>
<dbReference type="InterPro" id="IPR036249">
    <property type="entry name" value="Thioredoxin-like_sf"/>
</dbReference>
<accession>A0ABQ0GTN5</accession>
<protein>
    <submittedName>
        <fullName evidence="4">Bifunctional glutathione transferase/peroxidase</fullName>
    </submittedName>
</protein>
<feature type="domain" description="GST C-terminal" evidence="3">
    <location>
        <begin position="121"/>
        <end position="273"/>
    </location>
</feature>
<dbReference type="SUPFAM" id="SSF47616">
    <property type="entry name" value="GST C-terminal domain-like"/>
    <property type="match status" value="1"/>
</dbReference>
<dbReference type="EMBL" id="BAAFSV010000006">
    <property type="protein sequence ID" value="GAB1321057.1"/>
    <property type="molecule type" value="Genomic_DNA"/>
</dbReference>
<keyword evidence="5" id="KW-1185">Reference proteome</keyword>
<evidence type="ECO:0000256" key="1">
    <source>
        <dbReference type="ARBA" id="ARBA00007409"/>
    </source>
</evidence>
<evidence type="ECO:0000259" key="2">
    <source>
        <dbReference type="PROSITE" id="PS50404"/>
    </source>
</evidence>
<dbReference type="SFLD" id="SFLDS00019">
    <property type="entry name" value="Glutathione_Transferase_(cytos"/>
    <property type="match status" value="1"/>
</dbReference>
<dbReference type="InterPro" id="IPR004046">
    <property type="entry name" value="GST_C"/>
</dbReference>
<dbReference type="Proteomes" id="UP001628179">
    <property type="component" value="Unassembled WGS sequence"/>
</dbReference>
<feature type="domain" description="GST N-terminal" evidence="2">
    <location>
        <begin position="10"/>
        <end position="103"/>
    </location>
</feature>
<dbReference type="CDD" id="cd03046">
    <property type="entry name" value="GST_N_GTT1_like"/>
    <property type="match status" value="1"/>
</dbReference>
<dbReference type="SUPFAM" id="SSF52833">
    <property type="entry name" value="Thioredoxin-like"/>
    <property type="match status" value="1"/>
</dbReference>
<proteinExistence type="inferred from homology"/>
<organism evidence="4 5">
    <name type="scientific">Madurella fahalii</name>
    <dbReference type="NCBI Taxonomy" id="1157608"/>
    <lineage>
        <taxon>Eukaryota</taxon>
        <taxon>Fungi</taxon>
        <taxon>Dikarya</taxon>
        <taxon>Ascomycota</taxon>
        <taxon>Pezizomycotina</taxon>
        <taxon>Sordariomycetes</taxon>
        <taxon>Sordariomycetidae</taxon>
        <taxon>Sordariales</taxon>
        <taxon>Sordariales incertae sedis</taxon>
        <taxon>Madurella</taxon>
    </lineage>
</organism>
<dbReference type="InterPro" id="IPR040079">
    <property type="entry name" value="Glutathione_S-Trfase"/>
</dbReference>
<dbReference type="PROSITE" id="PS50405">
    <property type="entry name" value="GST_CTER"/>
    <property type="match status" value="1"/>
</dbReference>
<dbReference type="RefSeq" id="XP_070922787.1">
    <property type="nucleotide sequence ID" value="XM_071066686.1"/>
</dbReference>
<dbReference type="GeneID" id="98182009"/>
<dbReference type="PANTHER" id="PTHR44051">
    <property type="entry name" value="GLUTATHIONE S-TRANSFERASE-RELATED"/>
    <property type="match status" value="1"/>
</dbReference>
<dbReference type="InterPro" id="IPR004045">
    <property type="entry name" value="Glutathione_S-Trfase_N"/>
</dbReference>
<dbReference type="PROSITE" id="PS50404">
    <property type="entry name" value="GST_NTER"/>
    <property type="match status" value="1"/>
</dbReference>
<reference evidence="4 5" key="1">
    <citation type="submission" date="2024-09" db="EMBL/GenBank/DDBJ databases">
        <title>Itraconazole resistance in Madurella fahalii resulting from another homologue of gene encoding cytochrome P450 14-alpha sterol demethylase (CYP51).</title>
        <authorList>
            <person name="Yoshioka I."/>
            <person name="Fahal A.H."/>
            <person name="Kaneko S."/>
            <person name="Yaguchi T."/>
        </authorList>
    </citation>
    <scope>NUCLEOTIDE SEQUENCE [LARGE SCALE GENOMIC DNA]</scope>
    <source>
        <strain evidence="4 5">IFM 68171</strain>
    </source>
</reference>
<dbReference type="Pfam" id="PF14497">
    <property type="entry name" value="GST_C_3"/>
    <property type="match status" value="1"/>
</dbReference>
<dbReference type="CDD" id="cd03189">
    <property type="entry name" value="GST_C_GTT1_like"/>
    <property type="match status" value="1"/>
</dbReference>
<comment type="similarity">
    <text evidence="1">Belongs to the GST superfamily.</text>
</comment>
<dbReference type="InterPro" id="IPR036282">
    <property type="entry name" value="Glutathione-S-Trfase_C_sf"/>
</dbReference>
<name>A0ABQ0GTN5_9PEZI</name>
<gene>
    <name evidence="4" type="primary">GTT1_2</name>
    <name evidence="4" type="ORF">MFIFM68171_11267</name>
</gene>
<evidence type="ECO:0000313" key="4">
    <source>
        <dbReference type="EMBL" id="GAB1321057.1"/>
    </source>
</evidence>
<dbReference type="GO" id="GO:0016740">
    <property type="term" value="F:transferase activity"/>
    <property type="evidence" value="ECO:0007669"/>
    <property type="project" value="UniProtKB-KW"/>
</dbReference>
<comment type="caution">
    <text evidence="4">The sequence shown here is derived from an EMBL/GenBank/DDBJ whole genome shotgun (WGS) entry which is preliminary data.</text>
</comment>